<evidence type="ECO:0000256" key="1">
    <source>
        <dbReference type="ARBA" id="ARBA00004496"/>
    </source>
</evidence>
<evidence type="ECO:0000256" key="6">
    <source>
        <dbReference type="ARBA" id="ARBA00022592"/>
    </source>
</evidence>
<dbReference type="Pfam" id="PF01895">
    <property type="entry name" value="PhoU"/>
    <property type="match status" value="2"/>
</dbReference>
<dbReference type="InterPro" id="IPR038078">
    <property type="entry name" value="PhoU-like_sf"/>
</dbReference>
<comment type="similarity">
    <text evidence="2 7">Belongs to the PhoU family.</text>
</comment>
<keyword evidence="6 7" id="KW-0592">Phosphate transport</keyword>
<evidence type="ECO:0000256" key="4">
    <source>
        <dbReference type="ARBA" id="ARBA00022448"/>
    </source>
</evidence>
<dbReference type="InterPro" id="IPR028366">
    <property type="entry name" value="PhoU"/>
</dbReference>
<dbReference type="RefSeq" id="WP_131279448.1">
    <property type="nucleotide sequence ID" value="NZ_JBHSLR010000009.1"/>
</dbReference>
<name>A0A4Q9V3Y9_9ACTO</name>
<organism evidence="9 10">
    <name type="scientific">Arcanobacterium bovis</name>
    <dbReference type="NCBI Taxonomy" id="2529275"/>
    <lineage>
        <taxon>Bacteria</taxon>
        <taxon>Bacillati</taxon>
        <taxon>Actinomycetota</taxon>
        <taxon>Actinomycetes</taxon>
        <taxon>Actinomycetales</taxon>
        <taxon>Actinomycetaceae</taxon>
        <taxon>Arcanobacterium</taxon>
    </lineage>
</organism>
<dbReference type="FunFam" id="1.20.58.220:FF:000004">
    <property type="entry name" value="Phosphate-specific transport system accessory protein PhoU"/>
    <property type="match status" value="1"/>
</dbReference>
<dbReference type="EMBL" id="SJDT01000001">
    <property type="protein sequence ID" value="TBW23853.1"/>
    <property type="molecule type" value="Genomic_DNA"/>
</dbReference>
<dbReference type="SUPFAM" id="SSF109755">
    <property type="entry name" value="PhoU-like"/>
    <property type="match status" value="1"/>
</dbReference>
<comment type="subunit">
    <text evidence="3 7">Homodimer.</text>
</comment>
<evidence type="ECO:0000256" key="2">
    <source>
        <dbReference type="ARBA" id="ARBA00008107"/>
    </source>
</evidence>
<comment type="caution">
    <text evidence="9">The sequence shown here is derived from an EMBL/GenBank/DDBJ whole genome shotgun (WGS) entry which is preliminary data.</text>
</comment>
<proteinExistence type="inferred from homology"/>
<evidence type="ECO:0000256" key="5">
    <source>
        <dbReference type="ARBA" id="ARBA00022490"/>
    </source>
</evidence>
<dbReference type="AlphaFoldDB" id="A0A4Q9V3Y9"/>
<keyword evidence="10" id="KW-1185">Reference proteome</keyword>
<dbReference type="GO" id="GO:0006817">
    <property type="term" value="P:phosphate ion transport"/>
    <property type="evidence" value="ECO:0007669"/>
    <property type="project" value="UniProtKB-KW"/>
</dbReference>
<feature type="domain" description="PhoU" evidence="8">
    <location>
        <begin position="21"/>
        <end position="103"/>
    </location>
</feature>
<evidence type="ECO:0000313" key="10">
    <source>
        <dbReference type="Proteomes" id="UP000293036"/>
    </source>
</evidence>
<accession>A0A4Q9V3Y9</accession>
<keyword evidence="5 7" id="KW-0963">Cytoplasm</keyword>
<dbReference type="GO" id="GO:0005737">
    <property type="term" value="C:cytoplasm"/>
    <property type="evidence" value="ECO:0007669"/>
    <property type="project" value="UniProtKB-SubCell"/>
</dbReference>
<dbReference type="GO" id="GO:0030643">
    <property type="term" value="P:intracellular phosphate ion homeostasis"/>
    <property type="evidence" value="ECO:0007669"/>
    <property type="project" value="InterPro"/>
</dbReference>
<comment type="function">
    <text evidence="7">Plays a role in the regulation of phosphate uptake.</text>
</comment>
<sequence>MREQFYQQMNQLAETLVVEAKAAAKAMSGAAEALRDANLTKAEKVIDADRKIDLLERTVDEMGVSLLARQAPVASDLRIVVSALRLSATLERMGDLARHVAYIARGRYPDVAVPGDVHKLLVTMADHAAAVGKNVAELVETRDLSLAAQIVEEDDVLDDLHAKSFQIVLDDSQELTRQEIVDIVLLGRYLERYGDHAVSVARRMNFLVKGLGNDGSDPFAEVDLTEV</sequence>
<dbReference type="GO" id="GO:0045936">
    <property type="term" value="P:negative regulation of phosphate metabolic process"/>
    <property type="evidence" value="ECO:0007669"/>
    <property type="project" value="InterPro"/>
</dbReference>
<gene>
    <name evidence="9" type="primary">phoU</name>
    <name evidence="9" type="ORF">EZJ44_01615</name>
</gene>
<evidence type="ECO:0000256" key="3">
    <source>
        <dbReference type="ARBA" id="ARBA00011738"/>
    </source>
</evidence>
<dbReference type="PIRSF" id="PIRSF003107">
    <property type="entry name" value="PhoU"/>
    <property type="match status" value="1"/>
</dbReference>
<dbReference type="NCBIfam" id="TIGR02135">
    <property type="entry name" value="phoU_full"/>
    <property type="match status" value="1"/>
</dbReference>
<evidence type="ECO:0000259" key="8">
    <source>
        <dbReference type="Pfam" id="PF01895"/>
    </source>
</evidence>
<dbReference type="PANTHER" id="PTHR42930">
    <property type="entry name" value="PHOSPHATE-SPECIFIC TRANSPORT SYSTEM ACCESSORY PROTEIN PHOU"/>
    <property type="match status" value="1"/>
</dbReference>
<dbReference type="InterPro" id="IPR026022">
    <property type="entry name" value="PhoU_dom"/>
</dbReference>
<keyword evidence="4 7" id="KW-0813">Transport</keyword>
<dbReference type="Proteomes" id="UP000293036">
    <property type="component" value="Unassembled WGS sequence"/>
</dbReference>
<evidence type="ECO:0000256" key="7">
    <source>
        <dbReference type="PIRNR" id="PIRNR003107"/>
    </source>
</evidence>
<protein>
    <recommendedName>
        <fullName evidence="7">Phosphate-specific transport system accessory protein PhoU</fullName>
    </recommendedName>
</protein>
<dbReference type="OrthoDB" id="9814256at2"/>
<feature type="domain" description="PhoU" evidence="8">
    <location>
        <begin position="122"/>
        <end position="203"/>
    </location>
</feature>
<evidence type="ECO:0000313" key="9">
    <source>
        <dbReference type="EMBL" id="TBW23853.1"/>
    </source>
</evidence>
<reference evidence="9 10" key="1">
    <citation type="submission" date="2019-02" db="EMBL/GenBank/DDBJ databases">
        <title>Arcanobacterium bovis sp. nov., isolated from the milk of a cow with mastitis.</title>
        <authorList>
            <person name="Sammra O."/>
            <person name="Foster G."/>
            <person name="Hassan A."/>
            <person name="Alssahen M."/>
            <person name="Laemmler C."/>
            <person name="Borowiak M."/>
            <person name="Malorny B."/>
            <person name="Abdulmawjood A."/>
        </authorList>
    </citation>
    <scope>NUCLEOTIDE SEQUENCE [LARGE SCALE GENOMIC DNA]</scope>
    <source>
        <strain evidence="9 10">C605018/01/1</strain>
    </source>
</reference>
<dbReference type="Gene3D" id="1.20.58.220">
    <property type="entry name" value="Phosphate transport system protein phou homolog 2, domain 2"/>
    <property type="match status" value="1"/>
</dbReference>
<comment type="subcellular location">
    <subcellularLocation>
        <location evidence="1 7">Cytoplasm</location>
    </subcellularLocation>
</comment>
<dbReference type="PANTHER" id="PTHR42930:SF3">
    <property type="entry name" value="PHOSPHATE-SPECIFIC TRANSPORT SYSTEM ACCESSORY PROTEIN PHOU"/>
    <property type="match status" value="1"/>
</dbReference>